<protein>
    <recommendedName>
        <fullName evidence="1">YhaN AAA domain-containing protein</fullName>
    </recommendedName>
</protein>
<dbReference type="SUPFAM" id="SSF52540">
    <property type="entry name" value="P-loop containing nucleoside triphosphate hydrolases"/>
    <property type="match status" value="1"/>
</dbReference>
<feature type="non-terminal residue" evidence="2">
    <location>
        <position position="141"/>
    </location>
</feature>
<dbReference type="Pfam" id="PF13514">
    <property type="entry name" value="AAA_27"/>
    <property type="match status" value="1"/>
</dbReference>
<name>A0A381Z6Y9_9ZZZZ</name>
<evidence type="ECO:0000313" key="2">
    <source>
        <dbReference type="EMBL" id="SVA84543.1"/>
    </source>
</evidence>
<dbReference type="InterPro" id="IPR027417">
    <property type="entry name" value="P-loop_NTPase"/>
</dbReference>
<dbReference type="AlphaFoldDB" id="A0A381Z6Y9"/>
<dbReference type="InterPro" id="IPR038734">
    <property type="entry name" value="YhaN_AAA"/>
</dbReference>
<reference evidence="2" key="1">
    <citation type="submission" date="2018-05" db="EMBL/GenBank/DDBJ databases">
        <authorList>
            <person name="Lanie J.A."/>
            <person name="Ng W.-L."/>
            <person name="Kazmierczak K.M."/>
            <person name="Andrzejewski T.M."/>
            <person name="Davidsen T.M."/>
            <person name="Wayne K.J."/>
            <person name="Tettelin H."/>
            <person name="Glass J.I."/>
            <person name="Rusch D."/>
            <person name="Podicherti R."/>
            <person name="Tsui H.-C.T."/>
            <person name="Winkler M.E."/>
        </authorList>
    </citation>
    <scope>NUCLEOTIDE SEQUENCE</scope>
</reference>
<dbReference type="EMBL" id="UINC01020039">
    <property type="protein sequence ID" value="SVA84543.1"/>
    <property type="molecule type" value="Genomic_DNA"/>
</dbReference>
<sequence length="141" mass="15765">MTFRIDRIKVNRAGPLESDFEFEPGDLNLIYGQNETGKTYVVESLIKFLFKTNKRAPVDWKLRGWDIAGKAIVSGLESDPVAFTTSGQKLEDYWEDGLGLPRDLSRLLVVRAGETLLAEEGDGVGRDILKDYLSGEGLLDR</sequence>
<organism evidence="2">
    <name type="scientific">marine metagenome</name>
    <dbReference type="NCBI Taxonomy" id="408172"/>
    <lineage>
        <taxon>unclassified sequences</taxon>
        <taxon>metagenomes</taxon>
        <taxon>ecological metagenomes</taxon>
    </lineage>
</organism>
<proteinExistence type="predicted"/>
<accession>A0A381Z6Y9</accession>
<feature type="domain" description="YhaN AAA" evidence="1">
    <location>
        <begin position="4"/>
        <end position="62"/>
    </location>
</feature>
<gene>
    <name evidence="2" type="ORF">METZ01_LOCUS137397</name>
</gene>
<evidence type="ECO:0000259" key="1">
    <source>
        <dbReference type="Pfam" id="PF13514"/>
    </source>
</evidence>